<name>A0A3A2ZMT2_9EURO</name>
<feature type="region of interest" description="Disordered" evidence="1">
    <location>
        <begin position="1"/>
        <end position="60"/>
    </location>
</feature>
<protein>
    <submittedName>
        <fullName evidence="2">Uncharacterized protein</fullName>
    </submittedName>
</protein>
<feature type="compositionally biased region" description="Acidic residues" evidence="1">
    <location>
        <begin position="167"/>
        <end position="179"/>
    </location>
</feature>
<evidence type="ECO:0000313" key="2">
    <source>
        <dbReference type="EMBL" id="RJE22707.1"/>
    </source>
</evidence>
<evidence type="ECO:0000256" key="1">
    <source>
        <dbReference type="SAM" id="MobiDB-lite"/>
    </source>
</evidence>
<organism evidence="2 3">
    <name type="scientific">Aspergillus sclerotialis</name>
    <dbReference type="NCBI Taxonomy" id="2070753"/>
    <lineage>
        <taxon>Eukaryota</taxon>
        <taxon>Fungi</taxon>
        <taxon>Dikarya</taxon>
        <taxon>Ascomycota</taxon>
        <taxon>Pezizomycotina</taxon>
        <taxon>Eurotiomycetes</taxon>
        <taxon>Eurotiomycetidae</taxon>
        <taxon>Eurotiales</taxon>
        <taxon>Aspergillaceae</taxon>
        <taxon>Aspergillus</taxon>
        <taxon>Aspergillus subgen. Polypaecilum</taxon>
    </lineage>
</organism>
<feature type="compositionally biased region" description="Basic and acidic residues" evidence="1">
    <location>
        <begin position="9"/>
        <end position="28"/>
    </location>
</feature>
<proteinExistence type="predicted"/>
<accession>A0A3A2ZMT2</accession>
<feature type="compositionally biased region" description="Polar residues" evidence="1">
    <location>
        <begin position="194"/>
        <end position="203"/>
    </location>
</feature>
<evidence type="ECO:0000313" key="3">
    <source>
        <dbReference type="Proteomes" id="UP000266188"/>
    </source>
</evidence>
<dbReference type="OrthoDB" id="4509321at2759"/>
<gene>
    <name evidence="2" type="ORF">PHISCL_04968</name>
</gene>
<comment type="caution">
    <text evidence="2">The sequence shown here is derived from an EMBL/GenBank/DDBJ whole genome shotgun (WGS) entry which is preliminary data.</text>
</comment>
<dbReference type="AlphaFoldDB" id="A0A3A2ZMT2"/>
<feature type="region of interest" description="Disordered" evidence="1">
    <location>
        <begin position="163"/>
        <end position="220"/>
    </location>
</feature>
<keyword evidence="3" id="KW-1185">Reference proteome</keyword>
<dbReference type="EMBL" id="MVGC01000155">
    <property type="protein sequence ID" value="RJE22707.1"/>
    <property type="molecule type" value="Genomic_DNA"/>
</dbReference>
<reference evidence="3" key="1">
    <citation type="submission" date="2017-02" db="EMBL/GenBank/DDBJ databases">
        <authorList>
            <person name="Tafer H."/>
            <person name="Lopandic K."/>
        </authorList>
    </citation>
    <scope>NUCLEOTIDE SEQUENCE [LARGE SCALE GENOMIC DNA]</scope>
    <source>
        <strain evidence="3">CBS 366.77</strain>
    </source>
</reference>
<feature type="compositionally biased region" description="Basic and acidic residues" evidence="1">
    <location>
        <begin position="180"/>
        <end position="190"/>
    </location>
</feature>
<sequence length="327" mass="36998">MPLSQRTQNNDKKTGEVANEIHDTTQRGRHDRTRTPAILPRADRNRRLNTPHPPSDMSTKSLCEYFSTDESAVDELKHALRCLLRENGKVEEDYHTPASKLDFRAFIIENLTKLPAFVHDACNNPSLMDFLVKLALTVKARCLGSVRRAAKAKQNVVALTGSIESSGENEEEEELNNEEDISHQSRDGDVKNTPILTVTNDGTKPSEPLPKRPRTESNPSRLVNETANIWIVNEVNSERHGLCCIQDLQRSETSEQFALDFESWIEYAKTQCGYDSSVHRLEYQSSTPRITIPILTPTQWRGALSAQTNAGEDHIFYLVWKRGVTDE</sequence>
<dbReference type="Proteomes" id="UP000266188">
    <property type="component" value="Unassembled WGS sequence"/>
</dbReference>